<dbReference type="InterPro" id="IPR005467">
    <property type="entry name" value="His_kinase_dom"/>
</dbReference>
<dbReference type="InterPro" id="IPR004358">
    <property type="entry name" value="Sig_transdc_His_kin-like_C"/>
</dbReference>
<dbReference type="CDD" id="cd00082">
    <property type="entry name" value="HisKA"/>
    <property type="match status" value="1"/>
</dbReference>
<dbReference type="InterPro" id="IPR001789">
    <property type="entry name" value="Sig_transdc_resp-reg_receiver"/>
</dbReference>
<dbReference type="Proteomes" id="UP000075635">
    <property type="component" value="Unassembled WGS sequence"/>
</dbReference>
<dbReference type="EMBL" id="JEMB01003144">
    <property type="protein sequence ID" value="KYF75216.1"/>
    <property type="molecule type" value="Genomic_DNA"/>
</dbReference>
<feature type="domain" description="Response regulatory" evidence="14">
    <location>
        <begin position="8"/>
        <end position="124"/>
    </location>
</feature>
<dbReference type="FunFam" id="3.30.565.10:FF:000023">
    <property type="entry name" value="PAS domain-containing sensor histidine kinase"/>
    <property type="match status" value="1"/>
</dbReference>
<dbReference type="Pfam" id="PF02518">
    <property type="entry name" value="HATPase_c"/>
    <property type="match status" value="1"/>
</dbReference>
<dbReference type="PROSITE" id="PS50109">
    <property type="entry name" value="HIS_KIN"/>
    <property type="match status" value="1"/>
</dbReference>
<name>A0A150R5M6_SORCE</name>
<dbReference type="Gene3D" id="1.10.287.130">
    <property type="match status" value="1"/>
</dbReference>
<evidence type="ECO:0000256" key="11">
    <source>
        <dbReference type="ARBA" id="ARBA00023136"/>
    </source>
</evidence>
<dbReference type="Gene3D" id="3.30.565.10">
    <property type="entry name" value="Histidine kinase-like ATPase, C-terminal domain"/>
    <property type="match status" value="1"/>
</dbReference>
<dbReference type="GO" id="GO:0005886">
    <property type="term" value="C:plasma membrane"/>
    <property type="evidence" value="ECO:0007669"/>
    <property type="project" value="UniProtKB-SubCell"/>
</dbReference>
<feature type="non-terminal residue" evidence="15">
    <location>
        <position position="377"/>
    </location>
</feature>
<keyword evidence="10" id="KW-0902">Two-component regulatory system</keyword>
<dbReference type="InterPro" id="IPR011006">
    <property type="entry name" value="CheY-like_superfamily"/>
</dbReference>
<protein>
    <recommendedName>
        <fullName evidence="3">histidine kinase</fullName>
        <ecNumber evidence="3">2.7.13.3</ecNumber>
    </recommendedName>
</protein>
<keyword evidence="11" id="KW-0472">Membrane</keyword>
<evidence type="ECO:0000256" key="5">
    <source>
        <dbReference type="ARBA" id="ARBA00022553"/>
    </source>
</evidence>
<organism evidence="15 16">
    <name type="scientific">Sorangium cellulosum</name>
    <name type="common">Polyangium cellulosum</name>
    <dbReference type="NCBI Taxonomy" id="56"/>
    <lineage>
        <taxon>Bacteria</taxon>
        <taxon>Pseudomonadati</taxon>
        <taxon>Myxococcota</taxon>
        <taxon>Polyangia</taxon>
        <taxon>Polyangiales</taxon>
        <taxon>Polyangiaceae</taxon>
        <taxon>Sorangium</taxon>
    </lineage>
</organism>
<accession>A0A150R5M6</accession>
<dbReference type="SUPFAM" id="SSF55874">
    <property type="entry name" value="ATPase domain of HSP90 chaperone/DNA topoisomerase II/histidine kinase"/>
    <property type="match status" value="1"/>
</dbReference>
<evidence type="ECO:0000259" key="13">
    <source>
        <dbReference type="PROSITE" id="PS50109"/>
    </source>
</evidence>
<dbReference type="InterPro" id="IPR003661">
    <property type="entry name" value="HisK_dim/P_dom"/>
</dbReference>
<dbReference type="PANTHER" id="PTHR43547:SF2">
    <property type="entry name" value="HYBRID SIGNAL TRANSDUCTION HISTIDINE KINASE C"/>
    <property type="match status" value="1"/>
</dbReference>
<feature type="modified residue" description="4-aspartylphosphate" evidence="12">
    <location>
        <position position="59"/>
    </location>
</feature>
<dbReference type="GO" id="GO:0005524">
    <property type="term" value="F:ATP binding"/>
    <property type="evidence" value="ECO:0007669"/>
    <property type="project" value="UniProtKB-KW"/>
</dbReference>
<evidence type="ECO:0000256" key="3">
    <source>
        <dbReference type="ARBA" id="ARBA00012438"/>
    </source>
</evidence>
<evidence type="ECO:0000256" key="1">
    <source>
        <dbReference type="ARBA" id="ARBA00000085"/>
    </source>
</evidence>
<dbReference type="SMART" id="SM00448">
    <property type="entry name" value="REC"/>
    <property type="match status" value="1"/>
</dbReference>
<comment type="caution">
    <text evidence="15">The sequence shown here is derived from an EMBL/GenBank/DDBJ whole genome shotgun (WGS) entry which is preliminary data.</text>
</comment>
<gene>
    <name evidence="15" type="ORF">BE17_02885</name>
</gene>
<evidence type="ECO:0000259" key="14">
    <source>
        <dbReference type="PROSITE" id="PS50110"/>
    </source>
</evidence>
<dbReference type="InterPro" id="IPR036097">
    <property type="entry name" value="HisK_dim/P_sf"/>
</dbReference>
<evidence type="ECO:0000256" key="12">
    <source>
        <dbReference type="PROSITE-ProRule" id="PRU00169"/>
    </source>
</evidence>
<dbReference type="InterPro" id="IPR036890">
    <property type="entry name" value="HATPase_C_sf"/>
</dbReference>
<dbReference type="SMART" id="SM00387">
    <property type="entry name" value="HATPase_c"/>
    <property type="match status" value="1"/>
</dbReference>
<dbReference type="EC" id="2.7.13.3" evidence="3"/>
<dbReference type="Pfam" id="PF00072">
    <property type="entry name" value="Response_reg"/>
    <property type="match status" value="1"/>
</dbReference>
<evidence type="ECO:0000256" key="10">
    <source>
        <dbReference type="ARBA" id="ARBA00023012"/>
    </source>
</evidence>
<dbReference type="SUPFAM" id="SSF52172">
    <property type="entry name" value="CheY-like"/>
    <property type="match status" value="1"/>
</dbReference>
<keyword evidence="5 12" id="KW-0597">Phosphoprotein</keyword>
<dbReference type="InterPro" id="IPR003594">
    <property type="entry name" value="HATPase_dom"/>
</dbReference>
<proteinExistence type="predicted"/>
<keyword evidence="9" id="KW-0067">ATP-binding</keyword>
<evidence type="ECO:0000313" key="15">
    <source>
        <dbReference type="EMBL" id="KYF75216.1"/>
    </source>
</evidence>
<evidence type="ECO:0000256" key="9">
    <source>
        <dbReference type="ARBA" id="ARBA00022840"/>
    </source>
</evidence>
<dbReference type="GO" id="GO:0000155">
    <property type="term" value="F:phosphorelay sensor kinase activity"/>
    <property type="evidence" value="ECO:0007669"/>
    <property type="project" value="InterPro"/>
</dbReference>
<keyword evidence="7" id="KW-0547">Nucleotide-binding</keyword>
<keyword evidence="6" id="KW-0808">Transferase</keyword>
<evidence type="ECO:0000256" key="7">
    <source>
        <dbReference type="ARBA" id="ARBA00022741"/>
    </source>
</evidence>
<comment type="subcellular location">
    <subcellularLocation>
        <location evidence="2">Cell membrane</location>
    </subcellularLocation>
</comment>
<dbReference type="PROSITE" id="PS50110">
    <property type="entry name" value="RESPONSE_REGULATORY"/>
    <property type="match status" value="1"/>
</dbReference>
<sequence>MTERRPIRVLIVEDMEDDAQLVCAELRRAGYASDRVRRVETASELSAALEEDWDVILSDYRLPSFTARDALEIVQRSGKDIPFIVVSGSIGEDIAVEMMKAGAHDYFRKENMARLGPAVAREIAERGQREARRALERERDVLLEKERRARADAEAANRLKDEFLATLSHELRTPLNAILGWVQVLRSSSVEPSVQAQALEVIERNARLQAQLVDELLDISRISSGMLALQVKDVDLGRVVQSAVEVISHTAAARDLQLHVHVDPGAGLIVGDPERLHQVAWNLLANAVRFTPAGGRVEVKVTREGEAARLRVRDTGKGISAAFLPHVFDRFRQEDNSTTRAHGGLGLGLSIVRHVVELHGGTVTAASSGQDQGATFT</sequence>
<dbReference type="SUPFAM" id="SSF47384">
    <property type="entry name" value="Homodimeric domain of signal transducing histidine kinase"/>
    <property type="match status" value="1"/>
</dbReference>
<dbReference type="AlphaFoldDB" id="A0A150R5M6"/>
<feature type="domain" description="Histidine kinase" evidence="13">
    <location>
        <begin position="166"/>
        <end position="377"/>
    </location>
</feature>
<dbReference type="Pfam" id="PF00512">
    <property type="entry name" value="HisKA"/>
    <property type="match status" value="1"/>
</dbReference>
<evidence type="ECO:0000256" key="4">
    <source>
        <dbReference type="ARBA" id="ARBA00022475"/>
    </source>
</evidence>
<evidence type="ECO:0000256" key="6">
    <source>
        <dbReference type="ARBA" id="ARBA00022679"/>
    </source>
</evidence>
<dbReference type="PANTHER" id="PTHR43547">
    <property type="entry name" value="TWO-COMPONENT HISTIDINE KINASE"/>
    <property type="match status" value="1"/>
</dbReference>
<dbReference type="PRINTS" id="PR00344">
    <property type="entry name" value="BCTRLSENSOR"/>
</dbReference>
<dbReference type="CDD" id="cd00075">
    <property type="entry name" value="HATPase"/>
    <property type="match status" value="1"/>
</dbReference>
<keyword evidence="4" id="KW-1003">Cell membrane</keyword>
<dbReference type="SMART" id="SM00388">
    <property type="entry name" value="HisKA"/>
    <property type="match status" value="1"/>
</dbReference>
<evidence type="ECO:0000256" key="2">
    <source>
        <dbReference type="ARBA" id="ARBA00004236"/>
    </source>
</evidence>
<dbReference type="Gene3D" id="3.40.50.2300">
    <property type="match status" value="1"/>
</dbReference>
<reference evidence="15 16" key="1">
    <citation type="submission" date="2014-02" db="EMBL/GenBank/DDBJ databases">
        <title>The small core and large imbalanced accessory genome model reveals a collaborative survival strategy of Sorangium cellulosum strains in nature.</title>
        <authorList>
            <person name="Han K."/>
            <person name="Peng R."/>
            <person name="Blom J."/>
            <person name="Li Y.-Z."/>
        </authorList>
    </citation>
    <scope>NUCLEOTIDE SEQUENCE [LARGE SCALE GENOMIC DNA]</scope>
    <source>
        <strain evidence="15 16">So0011-07</strain>
    </source>
</reference>
<comment type="catalytic activity">
    <reaction evidence="1">
        <text>ATP + protein L-histidine = ADP + protein N-phospho-L-histidine.</text>
        <dbReference type="EC" id="2.7.13.3"/>
    </reaction>
</comment>
<evidence type="ECO:0000256" key="8">
    <source>
        <dbReference type="ARBA" id="ARBA00022777"/>
    </source>
</evidence>
<keyword evidence="8 15" id="KW-0418">Kinase</keyword>
<dbReference type="CDD" id="cd00156">
    <property type="entry name" value="REC"/>
    <property type="match status" value="1"/>
</dbReference>
<evidence type="ECO:0000313" key="16">
    <source>
        <dbReference type="Proteomes" id="UP000075635"/>
    </source>
</evidence>